<sequence length="51" mass="5667">AQVNILRYNTTYQNTHASAQSNKISSNKKQSKLTLINTTNTNMQVPESPST</sequence>
<dbReference type="Proteomes" id="UP000789920">
    <property type="component" value="Unassembled WGS sequence"/>
</dbReference>
<evidence type="ECO:0000313" key="2">
    <source>
        <dbReference type="Proteomes" id="UP000789920"/>
    </source>
</evidence>
<evidence type="ECO:0000313" key="1">
    <source>
        <dbReference type="EMBL" id="CAG8810428.1"/>
    </source>
</evidence>
<protein>
    <submittedName>
        <fullName evidence="1">34496_t:CDS:1</fullName>
    </submittedName>
</protein>
<keyword evidence="2" id="KW-1185">Reference proteome</keyword>
<reference evidence="1" key="1">
    <citation type="submission" date="2021-06" db="EMBL/GenBank/DDBJ databases">
        <authorList>
            <person name="Kallberg Y."/>
            <person name="Tangrot J."/>
            <person name="Rosling A."/>
        </authorList>
    </citation>
    <scope>NUCLEOTIDE SEQUENCE</scope>
    <source>
        <strain evidence="1">MA461A</strain>
    </source>
</reference>
<feature type="non-terminal residue" evidence="1">
    <location>
        <position position="1"/>
    </location>
</feature>
<name>A0ACA9RUP6_9GLOM</name>
<comment type="caution">
    <text evidence="1">The sequence shown here is derived from an EMBL/GenBank/DDBJ whole genome shotgun (WGS) entry which is preliminary data.</text>
</comment>
<organism evidence="1 2">
    <name type="scientific">Racocetra persica</name>
    <dbReference type="NCBI Taxonomy" id="160502"/>
    <lineage>
        <taxon>Eukaryota</taxon>
        <taxon>Fungi</taxon>
        <taxon>Fungi incertae sedis</taxon>
        <taxon>Mucoromycota</taxon>
        <taxon>Glomeromycotina</taxon>
        <taxon>Glomeromycetes</taxon>
        <taxon>Diversisporales</taxon>
        <taxon>Gigasporaceae</taxon>
        <taxon>Racocetra</taxon>
    </lineage>
</organism>
<dbReference type="EMBL" id="CAJVQC010071248">
    <property type="protein sequence ID" value="CAG8810428.1"/>
    <property type="molecule type" value="Genomic_DNA"/>
</dbReference>
<gene>
    <name evidence="1" type="ORF">RPERSI_LOCUS23083</name>
</gene>
<proteinExistence type="predicted"/>
<accession>A0ACA9RUP6</accession>
<feature type="non-terminal residue" evidence="1">
    <location>
        <position position="51"/>
    </location>
</feature>